<sequence length="173" mass="20081">MSRGDLGSRDKRSFFPVKEAFVSHKTYQAYSHRLDRKDDLTSVIYVAECMRKEIYDPNLIFKLQIYTTLYGPSDLDNLPTCQTSFALGFQTEYQRDMLVSNSDKILCIDSTHKTNQYDFYLINLIVPDKYGKCCPVAHFITYYLDVNTMICLFSSLKIKIPDLNVNCIMTDDD</sequence>
<evidence type="ECO:0000313" key="2">
    <source>
        <dbReference type="EMBL" id="GBO05710.1"/>
    </source>
</evidence>
<organism evidence="2 3">
    <name type="scientific">Araneus ventricosus</name>
    <name type="common">Orbweaver spider</name>
    <name type="synonym">Epeira ventricosa</name>
    <dbReference type="NCBI Taxonomy" id="182803"/>
    <lineage>
        <taxon>Eukaryota</taxon>
        <taxon>Metazoa</taxon>
        <taxon>Ecdysozoa</taxon>
        <taxon>Arthropoda</taxon>
        <taxon>Chelicerata</taxon>
        <taxon>Arachnida</taxon>
        <taxon>Araneae</taxon>
        <taxon>Araneomorphae</taxon>
        <taxon>Entelegynae</taxon>
        <taxon>Araneoidea</taxon>
        <taxon>Araneidae</taxon>
        <taxon>Araneus</taxon>
    </lineage>
</organism>
<feature type="domain" description="ZSWIM1/3 RNaseH-like" evidence="1">
    <location>
        <begin position="87"/>
        <end position="173"/>
    </location>
</feature>
<dbReference type="EMBL" id="BGPR01032242">
    <property type="protein sequence ID" value="GBO05710.1"/>
    <property type="molecule type" value="Genomic_DNA"/>
</dbReference>
<reference evidence="2 3" key="1">
    <citation type="journal article" date="2019" name="Sci. Rep.">
        <title>Orb-weaving spider Araneus ventricosus genome elucidates the spidroin gene catalogue.</title>
        <authorList>
            <person name="Kono N."/>
            <person name="Nakamura H."/>
            <person name="Ohtoshi R."/>
            <person name="Moran D.A.P."/>
            <person name="Shinohara A."/>
            <person name="Yoshida Y."/>
            <person name="Fujiwara M."/>
            <person name="Mori M."/>
            <person name="Tomita M."/>
            <person name="Arakawa K."/>
        </authorList>
    </citation>
    <scope>NUCLEOTIDE SEQUENCE [LARGE SCALE GENOMIC DNA]</scope>
</reference>
<dbReference type="OrthoDB" id="6427366at2759"/>
<name>A0A4Y2U220_ARAVE</name>
<dbReference type="AlphaFoldDB" id="A0A4Y2U220"/>
<accession>A0A4Y2U220</accession>
<evidence type="ECO:0000313" key="3">
    <source>
        <dbReference type="Proteomes" id="UP000499080"/>
    </source>
</evidence>
<comment type="caution">
    <text evidence="2">The sequence shown here is derived from an EMBL/GenBank/DDBJ whole genome shotgun (WGS) entry which is preliminary data.</text>
</comment>
<proteinExistence type="predicted"/>
<dbReference type="Proteomes" id="UP000499080">
    <property type="component" value="Unassembled WGS sequence"/>
</dbReference>
<evidence type="ECO:0000259" key="1">
    <source>
        <dbReference type="Pfam" id="PF21056"/>
    </source>
</evidence>
<dbReference type="InterPro" id="IPR048324">
    <property type="entry name" value="ZSWIM1-3_RNaseH-like"/>
</dbReference>
<keyword evidence="3" id="KW-1185">Reference proteome</keyword>
<dbReference type="Pfam" id="PF21056">
    <property type="entry name" value="ZSWIM1-3_RNaseH-like"/>
    <property type="match status" value="1"/>
</dbReference>
<gene>
    <name evidence="2" type="ORF">AVEN_7298_1</name>
</gene>
<protein>
    <recommendedName>
        <fullName evidence="1">ZSWIM1/3 RNaseH-like domain-containing protein</fullName>
    </recommendedName>
</protein>